<feature type="transmembrane region" description="Helical" evidence="1">
    <location>
        <begin position="34"/>
        <end position="59"/>
    </location>
</feature>
<name>A0A418MBD9_9BACT</name>
<sequence length="455" mass="52306">MKRFWLFWGIQALLLILIQIGLHGYDSLGNDDNVLASISLIGLFQYAWTAYIVFFLLSLGIRSGRPIISNITFSIASLLFTWLALEIVSWAALKLGVVTYEAPTHARLFVNFNQATKPLPFWGDYDEHIPRWRLPFTSHSIDRCDGRLKVTFNTNAHGARDTARTVTNTTGRPRTLVLGDSFIEGFMVNTPSRLSNLLEPRTKREHLNFGENGTAPIEYYLTYKWRAKQFQHDVVLVGILPANDFEIMNRYPTHKLVSYPIYRPYWVEDSSGYRLVYSLSSRSQSIASQTSYNKPVQIYNTTDSLYSHLSILQKLATDFHVNSYLFRCVLTLGAKLANRNPLVCWYTEPIMEELWRHHAHSLACLIREARGKRVVLFTIPILNDLRSYKRTQRNELAPRYAALCRQYGAQYVDLLPYFAGYKGNPEDLYVMCDGHWSEKGEALAADVLAKTVYQE</sequence>
<keyword evidence="3" id="KW-1185">Reference proteome</keyword>
<dbReference type="Gene3D" id="3.40.50.1110">
    <property type="entry name" value="SGNH hydrolase"/>
    <property type="match status" value="1"/>
</dbReference>
<dbReference type="GO" id="GO:0016788">
    <property type="term" value="F:hydrolase activity, acting on ester bonds"/>
    <property type="evidence" value="ECO:0007669"/>
    <property type="project" value="UniProtKB-ARBA"/>
</dbReference>
<reference evidence="2 3" key="1">
    <citation type="submission" date="2018-08" db="EMBL/GenBank/DDBJ databases">
        <title>Fibrisoma montanum sp. nov., isolated from Danxia mountain soil.</title>
        <authorList>
            <person name="Huang Y."/>
        </authorList>
    </citation>
    <scope>NUCLEOTIDE SEQUENCE [LARGE SCALE GENOMIC DNA]</scope>
    <source>
        <strain evidence="2 3">HYT19</strain>
    </source>
</reference>
<proteinExistence type="predicted"/>
<organism evidence="2 3">
    <name type="scientific">Fibrisoma montanum</name>
    <dbReference type="NCBI Taxonomy" id="2305895"/>
    <lineage>
        <taxon>Bacteria</taxon>
        <taxon>Pseudomonadati</taxon>
        <taxon>Bacteroidota</taxon>
        <taxon>Cytophagia</taxon>
        <taxon>Cytophagales</taxon>
        <taxon>Spirosomataceae</taxon>
        <taxon>Fibrisoma</taxon>
    </lineage>
</organism>
<keyword evidence="2" id="KW-0378">Hydrolase</keyword>
<keyword evidence="1" id="KW-0812">Transmembrane</keyword>
<dbReference type="InterPro" id="IPR036514">
    <property type="entry name" value="SGNH_hydro_sf"/>
</dbReference>
<evidence type="ECO:0000313" key="2">
    <source>
        <dbReference type="EMBL" id="RIV23679.1"/>
    </source>
</evidence>
<dbReference type="RefSeq" id="WP_119667894.1">
    <property type="nucleotide sequence ID" value="NZ_QXED01000003.1"/>
</dbReference>
<keyword evidence="1" id="KW-0472">Membrane</keyword>
<dbReference type="SUPFAM" id="SSF52266">
    <property type="entry name" value="SGNH hydrolase"/>
    <property type="match status" value="1"/>
</dbReference>
<dbReference type="OrthoDB" id="929628at2"/>
<comment type="caution">
    <text evidence="2">The sequence shown here is derived from an EMBL/GenBank/DDBJ whole genome shotgun (WGS) entry which is preliminary data.</text>
</comment>
<keyword evidence="1" id="KW-1133">Transmembrane helix</keyword>
<evidence type="ECO:0000313" key="3">
    <source>
        <dbReference type="Proteomes" id="UP000283523"/>
    </source>
</evidence>
<feature type="transmembrane region" description="Helical" evidence="1">
    <location>
        <begin position="71"/>
        <end position="93"/>
    </location>
</feature>
<gene>
    <name evidence="2" type="ORF">DYU11_11920</name>
</gene>
<dbReference type="EMBL" id="QXED01000003">
    <property type="protein sequence ID" value="RIV23679.1"/>
    <property type="molecule type" value="Genomic_DNA"/>
</dbReference>
<protein>
    <submittedName>
        <fullName evidence="2">SGNH/GDSL hydrolase family protein</fullName>
    </submittedName>
</protein>
<dbReference type="Proteomes" id="UP000283523">
    <property type="component" value="Unassembled WGS sequence"/>
</dbReference>
<accession>A0A418MBD9</accession>
<evidence type="ECO:0000256" key="1">
    <source>
        <dbReference type="SAM" id="Phobius"/>
    </source>
</evidence>
<dbReference type="AlphaFoldDB" id="A0A418MBD9"/>